<dbReference type="GO" id="GO:0008270">
    <property type="term" value="F:zinc ion binding"/>
    <property type="evidence" value="ECO:0007669"/>
    <property type="project" value="InterPro"/>
</dbReference>
<dbReference type="EC" id="3.4.24.-" evidence="8"/>
<dbReference type="PROSITE" id="PS00022">
    <property type="entry name" value="EGF_1"/>
    <property type="match status" value="1"/>
</dbReference>
<keyword evidence="5 8" id="KW-0482">Metalloprotease</keyword>
<evidence type="ECO:0000313" key="10">
    <source>
        <dbReference type="Proteomes" id="UP000038045"/>
    </source>
</evidence>
<feature type="domain" description="Peptidase M12A" evidence="9">
    <location>
        <begin position="1"/>
        <end position="224"/>
    </location>
</feature>
<keyword evidence="6 7" id="KW-1015">Disulfide bond</keyword>
<sequence>MIILFYLFTIFSINIHSKGVIKFPKEVGKFQNWTNPIHFNCPPIICKAVDKAIEEIEKHTCLKFKDQRNKLHNQEGIQFIWGNHDKHCGTNHVGYINSTTPVTVFLGSDCLRIIPKVQSIIHIALGVIPEHRRPDRDKFLIMQDQNIRPSGKTFYEIINSSQPYLKEVDYDYGVITHANRWEYIHWKDPAFYSTTFKHYYQHIMGQKEVTTFNDYKILNIMFCTETCTHEERDKLKCLNNGYTSPKNCNKCVCPFGYFGRRCQFIEIGKVRDYFRTIECQPEKLIATIESAKRILYGEKSCFIEIRSQLKLVHVCLNILKINSFRADVCRSGRSIEVKYRKDKGAMGLCFCNQHTKPIYIISEGDSILIHYMGNGPWYRLEFEYEMCMHRYLSNQLPEYQ</sequence>
<evidence type="ECO:0000256" key="3">
    <source>
        <dbReference type="ARBA" id="ARBA00022801"/>
    </source>
</evidence>
<name>A0A0N5A6I8_PARTI</name>
<dbReference type="InterPro" id="IPR024079">
    <property type="entry name" value="MetalloPept_cat_dom_sf"/>
</dbReference>
<dbReference type="PANTHER" id="PTHR10127:SF780">
    <property type="entry name" value="METALLOENDOPEPTIDASE"/>
    <property type="match status" value="1"/>
</dbReference>
<evidence type="ECO:0000256" key="7">
    <source>
        <dbReference type="PROSITE-ProRule" id="PRU01211"/>
    </source>
</evidence>
<keyword evidence="8" id="KW-0732">Signal</keyword>
<dbReference type="PRINTS" id="PR00480">
    <property type="entry name" value="ASTACIN"/>
</dbReference>
<keyword evidence="10" id="KW-1185">Reference proteome</keyword>
<feature type="disulfide bond" evidence="7">
    <location>
        <begin position="88"/>
        <end position="110"/>
    </location>
</feature>
<evidence type="ECO:0000259" key="9">
    <source>
        <dbReference type="PROSITE" id="PS51864"/>
    </source>
</evidence>
<proteinExistence type="predicted"/>
<evidence type="ECO:0000256" key="8">
    <source>
        <dbReference type="RuleBase" id="RU361183"/>
    </source>
</evidence>
<comment type="caution">
    <text evidence="7">Lacks conserved residue(s) required for the propagation of feature annotation.</text>
</comment>
<keyword evidence="1 8" id="KW-0645">Protease</keyword>
<dbReference type="InterPro" id="IPR000742">
    <property type="entry name" value="EGF"/>
</dbReference>
<evidence type="ECO:0000313" key="11">
    <source>
        <dbReference type="WBParaSite" id="PTRK_0001761200.1"/>
    </source>
</evidence>
<keyword evidence="2 8" id="KW-0479">Metal-binding</keyword>
<dbReference type="GO" id="GO:0006508">
    <property type="term" value="P:proteolysis"/>
    <property type="evidence" value="ECO:0007669"/>
    <property type="project" value="UniProtKB-KW"/>
</dbReference>
<evidence type="ECO:0000256" key="5">
    <source>
        <dbReference type="ARBA" id="ARBA00023049"/>
    </source>
</evidence>
<dbReference type="AlphaFoldDB" id="A0A0N5A6I8"/>
<dbReference type="PROSITE" id="PS01186">
    <property type="entry name" value="EGF_2"/>
    <property type="match status" value="1"/>
</dbReference>
<protein>
    <recommendedName>
        <fullName evidence="8">Metalloendopeptidase</fullName>
        <ecNumber evidence="8">3.4.24.-</ecNumber>
    </recommendedName>
</protein>
<evidence type="ECO:0000256" key="2">
    <source>
        <dbReference type="ARBA" id="ARBA00022723"/>
    </source>
</evidence>
<dbReference type="Pfam" id="PF01400">
    <property type="entry name" value="Astacin"/>
    <property type="match status" value="1"/>
</dbReference>
<organism evidence="10 11">
    <name type="scientific">Parastrongyloides trichosuri</name>
    <name type="common">Possum-specific nematode worm</name>
    <dbReference type="NCBI Taxonomy" id="131310"/>
    <lineage>
        <taxon>Eukaryota</taxon>
        <taxon>Metazoa</taxon>
        <taxon>Ecdysozoa</taxon>
        <taxon>Nematoda</taxon>
        <taxon>Chromadorea</taxon>
        <taxon>Rhabditida</taxon>
        <taxon>Tylenchina</taxon>
        <taxon>Panagrolaimomorpha</taxon>
        <taxon>Strongyloidoidea</taxon>
        <taxon>Strongyloididae</taxon>
        <taxon>Parastrongyloides</taxon>
    </lineage>
</organism>
<dbReference type="Proteomes" id="UP000038045">
    <property type="component" value="Unplaced"/>
</dbReference>
<keyword evidence="4 8" id="KW-0862">Zinc</keyword>
<dbReference type="InterPro" id="IPR001506">
    <property type="entry name" value="Peptidase_M12A"/>
</dbReference>
<reference evidence="11" key="1">
    <citation type="submission" date="2017-02" db="UniProtKB">
        <authorList>
            <consortium name="WormBaseParasite"/>
        </authorList>
    </citation>
    <scope>IDENTIFICATION</scope>
</reference>
<dbReference type="Gene3D" id="3.40.390.10">
    <property type="entry name" value="Collagenase (Catalytic Domain)"/>
    <property type="match status" value="1"/>
</dbReference>
<comment type="cofactor">
    <cofactor evidence="8">
        <name>Zn(2+)</name>
        <dbReference type="ChEBI" id="CHEBI:29105"/>
    </cofactor>
    <text evidence="8">Binds 1 zinc ion per subunit.</text>
</comment>
<dbReference type="InterPro" id="IPR006026">
    <property type="entry name" value="Peptidase_Metallo"/>
</dbReference>
<evidence type="ECO:0000256" key="1">
    <source>
        <dbReference type="ARBA" id="ARBA00022670"/>
    </source>
</evidence>
<accession>A0A0N5A6I8</accession>
<evidence type="ECO:0000256" key="4">
    <source>
        <dbReference type="ARBA" id="ARBA00022833"/>
    </source>
</evidence>
<dbReference type="WBParaSite" id="PTRK_0001761200.1">
    <property type="protein sequence ID" value="PTRK_0001761200.1"/>
    <property type="gene ID" value="PTRK_0001761200"/>
</dbReference>
<feature type="chain" id="PRO_5005733325" description="Metalloendopeptidase" evidence="8">
    <location>
        <begin position="20"/>
        <end position="400"/>
    </location>
</feature>
<dbReference type="SUPFAM" id="SSF55486">
    <property type="entry name" value="Metalloproteases ('zincins'), catalytic domain"/>
    <property type="match status" value="1"/>
</dbReference>
<feature type="signal peptide" evidence="8">
    <location>
        <begin position="1"/>
        <end position="19"/>
    </location>
</feature>
<keyword evidence="3 8" id="KW-0378">Hydrolase</keyword>
<dbReference type="GO" id="GO:0004222">
    <property type="term" value="F:metalloendopeptidase activity"/>
    <property type="evidence" value="ECO:0007669"/>
    <property type="project" value="UniProtKB-UniRule"/>
</dbReference>
<dbReference type="PANTHER" id="PTHR10127">
    <property type="entry name" value="DISCOIDIN, CUB, EGF, LAMININ , AND ZINC METALLOPROTEASE DOMAIN CONTAINING"/>
    <property type="match status" value="1"/>
</dbReference>
<evidence type="ECO:0000256" key="6">
    <source>
        <dbReference type="ARBA" id="ARBA00023157"/>
    </source>
</evidence>
<dbReference type="PROSITE" id="PS51864">
    <property type="entry name" value="ASTACIN"/>
    <property type="match status" value="1"/>
</dbReference>
<dbReference type="SMART" id="SM00235">
    <property type="entry name" value="ZnMc"/>
    <property type="match status" value="1"/>
</dbReference>